<dbReference type="EMBL" id="SSTG01000002">
    <property type="protein sequence ID" value="THG55303.1"/>
    <property type="molecule type" value="Genomic_DNA"/>
</dbReference>
<comment type="caution">
    <text evidence="1">The sequence shown here is derived from an EMBL/GenBank/DDBJ whole genome shotgun (WGS) entry which is preliminary data.</text>
</comment>
<proteinExistence type="predicted"/>
<reference evidence="1" key="1">
    <citation type="submission" date="2019-04" db="EMBL/GenBank/DDBJ databases">
        <title>Microbes associate with the intestines of laboratory mice.</title>
        <authorList>
            <person name="Navarre W."/>
            <person name="Wong E."/>
            <person name="Huang K.C."/>
            <person name="Tropini C."/>
            <person name="Ng K."/>
            <person name="Yu B."/>
        </authorList>
    </citation>
    <scope>NUCLEOTIDE SEQUENCE</scope>
    <source>
        <strain evidence="1">NM86_A22</strain>
    </source>
</reference>
<protein>
    <submittedName>
        <fullName evidence="1">tRNA (Adenosine(37)-N6)-threonylcarbamoyltransferase complex dimerization subunit type 1 TsaB</fullName>
    </submittedName>
</protein>
<sequence>MPVILNIDTSTSVCSVALCNDGHCVMHREDYQGRNHATVLSLYIQDALAEAKDKQMPVDAIAVGIGPGSYTGLRIGLSEAKGLAYALKVPLIGVDTLQTLTVGVQFSDFFDPEVLFVPMIDARRMEVFSAVYDYALKPLMPGRPVIVEPGSYDEFLEQGPVIFFGDGADKTRPVLGGHPNANFITEIYPLAQNMMALSERAYRNGDFLDLAYSVPNYLKEFQATTPRKKV</sequence>
<keyword evidence="2" id="KW-1185">Reference proteome</keyword>
<dbReference type="Proteomes" id="UP000305401">
    <property type="component" value="Unassembled WGS sequence"/>
</dbReference>
<evidence type="ECO:0000313" key="1">
    <source>
        <dbReference type="EMBL" id="THG55303.1"/>
    </source>
</evidence>
<evidence type="ECO:0000313" key="2">
    <source>
        <dbReference type="Proteomes" id="UP000305401"/>
    </source>
</evidence>
<accession>A0AC61S8R3</accession>
<organism evidence="1 2">
    <name type="scientific">Muribaculum caecicola</name>
    <dbReference type="NCBI Taxonomy" id="3038144"/>
    <lineage>
        <taxon>Bacteria</taxon>
        <taxon>Pseudomonadati</taxon>
        <taxon>Bacteroidota</taxon>
        <taxon>Bacteroidia</taxon>
        <taxon>Bacteroidales</taxon>
        <taxon>Muribaculaceae</taxon>
        <taxon>Muribaculum</taxon>
    </lineage>
</organism>
<gene>
    <name evidence="1" type="primary">tsaB</name>
    <name evidence="1" type="ORF">E5990_00415</name>
</gene>
<name>A0AC61S8R3_9BACT</name>